<proteinExistence type="predicted"/>
<keyword evidence="3" id="KW-0233">DNA recombination</keyword>
<dbReference type="EMBL" id="JACHJT010000001">
    <property type="protein sequence ID" value="MBB4934377.1"/>
    <property type="molecule type" value="Genomic_DNA"/>
</dbReference>
<name>A0A7W7W4N8_9ACTN</name>
<evidence type="ECO:0000259" key="6">
    <source>
        <dbReference type="PROSITE" id="PS51898"/>
    </source>
</evidence>
<dbReference type="RefSeq" id="WP_184582388.1">
    <property type="nucleotide sequence ID" value="NZ_JACHJT010000001.1"/>
</dbReference>
<feature type="region of interest" description="Disordered" evidence="5">
    <location>
        <begin position="1"/>
        <end position="22"/>
    </location>
</feature>
<evidence type="ECO:0000256" key="1">
    <source>
        <dbReference type="ARBA" id="ARBA00022908"/>
    </source>
</evidence>
<keyword evidence="2 4" id="KW-0238">DNA-binding</keyword>
<feature type="domain" description="Core-binding (CB)" evidence="7">
    <location>
        <begin position="130"/>
        <end position="234"/>
    </location>
</feature>
<gene>
    <name evidence="8" type="ORF">F4561_005197</name>
</gene>
<dbReference type="GO" id="GO:0015074">
    <property type="term" value="P:DNA integration"/>
    <property type="evidence" value="ECO:0007669"/>
    <property type="project" value="UniProtKB-KW"/>
</dbReference>
<dbReference type="InterPro" id="IPR004107">
    <property type="entry name" value="Integrase_SAM-like_N"/>
</dbReference>
<dbReference type="GO" id="GO:0006310">
    <property type="term" value="P:DNA recombination"/>
    <property type="evidence" value="ECO:0007669"/>
    <property type="project" value="UniProtKB-KW"/>
</dbReference>
<reference evidence="8 9" key="1">
    <citation type="submission" date="2020-08" db="EMBL/GenBank/DDBJ databases">
        <title>Sequencing the genomes of 1000 actinobacteria strains.</title>
        <authorList>
            <person name="Klenk H.-P."/>
        </authorList>
    </citation>
    <scope>NUCLEOTIDE SEQUENCE [LARGE SCALE GENOMIC DNA]</scope>
    <source>
        <strain evidence="8 9">DSM 102030</strain>
    </source>
</reference>
<dbReference type="PROSITE" id="PS51898">
    <property type="entry name" value="TYR_RECOMBINASE"/>
    <property type="match status" value="1"/>
</dbReference>
<keyword evidence="1" id="KW-0229">DNA integration</keyword>
<evidence type="ECO:0000313" key="8">
    <source>
        <dbReference type="EMBL" id="MBB4934377.1"/>
    </source>
</evidence>
<dbReference type="InterPro" id="IPR010998">
    <property type="entry name" value="Integrase_recombinase_N"/>
</dbReference>
<dbReference type="Pfam" id="PF00589">
    <property type="entry name" value="Phage_integrase"/>
    <property type="match status" value="1"/>
</dbReference>
<keyword evidence="9" id="KW-1185">Reference proteome</keyword>
<evidence type="ECO:0000256" key="5">
    <source>
        <dbReference type="SAM" id="MobiDB-lite"/>
    </source>
</evidence>
<dbReference type="SUPFAM" id="SSF56349">
    <property type="entry name" value="DNA breaking-rejoining enzymes"/>
    <property type="match status" value="1"/>
</dbReference>
<organism evidence="8 9">
    <name type="scientific">Lipingzhangella halophila</name>
    <dbReference type="NCBI Taxonomy" id="1783352"/>
    <lineage>
        <taxon>Bacteria</taxon>
        <taxon>Bacillati</taxon>
        <taxon>Actinomycetota</taxon>
        <taxon>Actinomycetes</taxon>
        <taxon>Streptosporangiales</taxon>
        <taxon>Nocardiopsidaceae</taxon>
        <taxon>Lipingzhangella</taxon>
    </lineage>
</organism>
<dbReference type="InterPro" id="IPR044068">
    <property type="entry name" value="CB"/>
</dbReference>
<sequence length="491" mass="55266">MTNSEGSTYKRCGCRDQSGKRLGSQCPRLKRRNHTWNPNHGHWGYQLELPPTARGKRRQARRVGLDSQVEALDEIDHIKNLLNLASDDEDTRRSIADLVHTTIKSKQPLPSVEELTRKLKTGADIRAEVPTVATWLHEWISSKTDLARSTGNSYQSHIRNHLIPHLGHIRLDRLTVAHINAMWEAIDERNEDIREARESDDPTVRAAVRGMRITALPTKHRIRATLRSALTDAVSRPDLPLQVNVASHCHLPSEQRRRPLVWTEDRVTHYTATGDVPSTVMVWTPEQTAAFLDRARRHRLYALFHLIAHKGLRRGEAVGLPWANTRLTDHAIDIDTQIVQLGWETITSTPKSAAGQRTVTLDSHTATVLRTWRTTQARERLKSGHTWTENGLVFTQPDGSPLHPAWVTTLFRDLAREARLPPIRLHDLRHGAASLSLAAGVDIRIVSAELGHATTTFTQDTYQHLFPSVAKEAAEATAAIIPLHHQDTESA</sequence>
<evidence type="ECO:0000256" key="4">
    <source>
        <dbReference type="PROSITE-ProRule" id="PRU01248"/>
    </source>
</evidence>
<dbReference type="Gene3D" id="1.10.150.130">
    <property type="match status" value="1"/>
</dbReference>
<feature type="domain" description="Tyr recombinase" evidence="6">
    <location>
        <begin position="278"/>
        <end position="475"/>
    </location>
</feature>
<evidence type="ECO:0000256" key="2">
    <source>
        <dbReference type="ARBA" id="ARBA00023125"/>
    </source>
</evidence>
<dbReference type="Proteomes" id="UP000523007">
    <property type="component" value="Unassembled WGS sequence"/>
</dbReference>
<dbReference type="InterPro" id="IPR002104">
    <property type="entry name" value="Integrase_catalytic"/>
</dbReference>
<dbReference type="PANTHER" id="PTHR30349:SF91">
    <property type="entry name" value="INTA PROTEIN"/>
    <property type="match status" value="1"/>
</dbReference>
<protein>
    <submittedName>
        <fullName evidence="8">Integrase</fullName>
    </submittedName>
</protein>
<dbReference type="InterPro" id="IPR011010">
    <property type="entry name" value="DNA_brk_join_enz"/>
</dbReference>
<dbReference type="CDD" id="cd01189">
    <property type="entry name" value="INT_ICEBs1_C_like"/>
    <property type="match status" value="1"/>
</dbReference>
<evidence type="ECO:0000256" key="3">
    <source>
        <dbReference type="ARBA" id="ARBA00023172"/>
    </source>
</evidence>
<dbReference type="Gene3D" id="1.10.443.10">
    <property type="entry name" value="Intergrase catalytic core"/>
    <property type="match status" value="1"/>
</dbReference>
<dbReference type="Pfam" id="PF14659">
    <property type="entry name" value="Phage_int_SAM_3"/>
    <property type="match status" value="1"/>
</dbReference>
<dbReference type="GO" id="GO:0003677">
    <property type="term" value="F:DNA binding"/>
    <property type="evidence" value="ECO:0007669"/>
    <property type="project" value="UniProtKB-UniRule"/>
</dbReference>
<accession>A0A7W7W4N8</accession>
<dbReference type="InterPro" id="IPR013762">
    <property type="entry name" value="Integrase-like_cat_sf"/>
</dbReference>
<dbReference type="PANTHER" id="PTHR30349">
    <property type="entry name" value="PHAGE INTEGRASE-RELATED"/>
    <property type="match status" value="1"/>
</dbReference>
<comment type="caution">
    <text evidence="8">The sequence shown here is derived from an EMBL/GenBank/DDBJ whole genome shotgun (WGS) entry which is preliminary data.</text>
</comment>
<evidence type="ECO:0000313" key="9">
    <source>
        <dbReference type="Proteomes" id="UP000523007"/>
    </source>
</evidence>
<dbReference type="InterPro" id="IPR050090">
    <property type="entry name" value="Tyrosine_recombinase_XerCD"/>
</dbReference>
<dbReference type="PROSITE" id="PS51900">
    <property type="entry name" value="CB"/>
    <property type="match status" value="1"/>
</dbReference>
<dbReference type="AlphaFoldDB" id="A0A7W7W4N8"/>
<evidence type="ECO:0000259" key="7">
    <source>
        <dbReference type="PROSITE" id="PS51900"/>
    </source>
</evidence>